<comment type="caution">
    <text evidence="1">The sequence shown here is derived from an EMBL/GenBank/DDBJ whole genome shotgun (WGS) entry which is preliminary data.</text>
</comment>
<sequence length="190" mass="21322">MDRSASRSTVASNATADTLISQLDISAIQRLAVTTRLAQIDRDQHSTTLAHSPSLPLSCDVVTPPKIGGFHVVYSLEFSDGISWVIRIPFDKWDSVDARFMETDILSLKYIMSQTSLPIPRIHGYSCEDNNTLGHPYTLMDKIHGTRLIDVWNDPAWWTGERSKERFLASLAEAMVELASLEFDQIGRLE</sequence>
<dbReference type="InterPro" id="IPR051678">
    <property type="entry name" value="AGP_Transferase"/>
</dbReference>
<reference evidence="1" key="1">
    <citation type="submission" date="2014-01" db="EMBL/GenBank/DDBJ databases">
        <title>The genome of the white-rot fungus Pycnoporus cinnabarinus: a basidiomycete model with a versatile arsenal for lignocellulosic biomass breakdown.</title>
        <authorList>
            <person name="Levasseur A."/>
            <person name="Lomascolo A."/>
            <person name="Ruiz-Duenas F.J."/>
            <person name="Uzan E."/>
            <person name="Piumi F."/>
            <person name="Kues U."/>
            <person name="Ram A.F.J."/>
            <person name="Murat C."/>
            <person name="Haon M."/>
            <person name="Benoit I."/>
            <person name="Arfi Y."/>
            <person name="Chevret D."/>
            <person name="Drula E."/>
            <person name="Kwon M.J."/>
            <person name="Gouret P."/>
            <person name="Lesage-Meessen L."/>
            <person name="Lombard V."/>
            <person name="Mariette J."/>
            <person name="Noirot C."/>
            <person name="Park J."/>
            <person name="Patyshakuliyeva A."/>
            <person name="Wieneger R.A.B."/>
            <person name="Wosten H.A.B."/>
            <person name="Martin F."/>
            <person name="Coutinho P.M."/>
            <person name="de Vries R."/>
            <person name="Martinez A.T."/>
            <person name="Klopp C."/>
            <person name="Pontarotti P."/>
            <person name="Henrissat B."/>
            <person name="Record E."/>
        </authorList>
    </citation>
    <scope>NUCLEOTIDE SEQUENCE [LARGE SCALE GENOMIC DNA]</scope>
    <source>
        <strain evidence="1">BRFM137</strain>
    </source>
</reference>
<evidence type="ECO:0000313" key="1">
    <source>
        <dbReference type="EMBL" id="CDO74592.1"/>
    </source>
</evidence>
<dbReference type="STRING" id="5643.A0A060SJA6"/>
<organism evidence="1 2">
    <name type="scientific">Pycnoporus cinnabarinus</name>
    <name type="common">Cinnabar-red polypore</name>
    <name type="synonym">Trametes cinnabarina</name>
    <dbReference type="NCBI Taxonomy" id="5643"/>
    <lineage>
        <taxon>Eukaryota</taxon>
        <taxon>Fungi</taxon>
        <taxon>Dikarya</taxon>
        <taxon>Basidiomycota</taxon>
        <taxon>Agaricomycotina</taxon>
        <taxon>Agaricomycetes</taxon>
        <taxon>Polyporales</taxon>
        <taxon>Polyporaceae</taxon>
        <taxon>Trametes</taxon>
    </lineage>
</organism>
<dbReference type="Proteomes" id="UP000029665">
    <property type="component" value="Unassembled WGS sequence"/>
</dbReference>
<evidence type="ECO:0008006" key="3">
    <source>
        <dbReference type="Google" id="ProtNLM"/>
    </source>
</evidence>
<dbReference type="OMA" id="DYCETSS"/>
<dbReference type="SUPFAM" id="SSF56112">
    <property type="entry name" value="Protein kinase-like (PK-like)"/>
    <property type="match status" value="1"/>
</dbReference>
<dbReference type="AlphaFoldDB" id="A0A060SJA6"/>
<proteinExistence type="predicted"/>
<keyword evidence="2" id="KW-1185">Reference proteome</keyword>
<gene>
    <name evidence="1" type="ORF">BN946_scf184324.g4</name>
</gene>
<dbReference type="InterPro" id="IPR011009">
    <property type="entry name" value="Kinase-like_dom_sf"/>
</dbReference>
<dbReference type="PANTHER" id="PTHR21310:SF15">
    <property type="entry name" value="AMINOGLYCOSIDE PHOSPHOTRANSFERASE DOMAIN-CONTAINING PROTEIN"/>
    <property type="match status" value="1"/>
</dbReference>
<dbReference type="PANTHER" id="PTHR21310">
    <property type="entry name" value="AMINOGLYCOSIDE PHOSPHOTRANSFERASE-RELATED-RELATED"/>
    <property type="match status" value="1"/>
</dbReference>
<dbReference type="HOGENOM" id="CLU_1428671_0_0_1"/>
<accession>A0A060SJA6</accession>
<dbReference type="OrthoDB" id="10003767at2759"/>
<protein>
    <recommendedName>
        <fullName evidence="3">Aminoglycoside phosphotransferase domain-containing protein</fullName>
    </recommendedName>
</protein>
<feature type="non-terminal residue" evidence="1">
    <location>
        <position position="190"/>
    </location>
</feature>
<evidence type="ECO:0000313" key="2">
    <source>
        <dbReference type="Proteomes" id="UP000029665"/>
    </source>
</evidence>
<dbReference type="EMBL" id="CCBP010000188">
    <property type="protein sequence ID" value="CDO74592.1"/>
    <property type="molecule type" value="Genomic_DNA"/>
</dbReference>
<name>A0A060SJA6_PYCCI</name>